<dbReference type="InterPro" id="IPR012334">
    <property type="entry name" value="Pectin_lyas_fold"/>
</dbReference>
<dbReference type="EMBL" id="CP089984">
    <property type="protein sequence ID" value="WXB13460.1"/>
    <property type="molecule type" value="Genomic_DNA"/>
</dbReference>
<evidence type="ECO:0000259" key="2">
    <source>
        <dbReference type="Pfam" id="PF05048"/>
    </source>
</evidence>
<dbReference type="Gene3D" id="2.160.20.10">
    <property type="entry name" value="Single-stranded right-handed beta-helix, Pectin lyase-like"/>
    <property type="match status" value="1"/>
</dbReference>
<dbReference type="Pfam" id="PF07602">
    <property type="entry name" value="DUF1565"/>
    <property type="match status" value="1"/>
</dbReference>
<evidence type="ECO:0000313" key="4">
    <source>
        <dbReference type="EMBL" id="WXB13460.1"/>
    </source>
</evidence>
<feature type="signal peptide" evidence="1">
    <location>
        <begin position="1"/>
        <end position="18"/>
    </location>
</feature>
<evidence type="ECO:0000259" key="3">
    <source>
        <dbReference type="Pfam" id="PF07602"/>
    </source>
</evidence>
<proteinExistence type="predicted"/>
<organism evidence="4 5">
    <name type="scientific">Pendulispora albinea</name>
    <dbReference type="NCBI Taxonomy" id="2741071"/>
    <lineage>
        <taxon>Bacteria</taxon>
        <taxon>Pseudomonadati</taxon>
        <taxon>Myxococcota</taxon>
        <taxon>Myxococcia</taxon>
        <taxon>Myxococcales</taxon>
        <taxon>Sorangiineae</taxon>
        <taxon>Pendulisporaceae</taxon>
        <taxon>Pendulispora</taxon>
    </lineage>
</organism>
<dbReference type="Pfam" id="PF05048">
    <property type="entry name" value="NosD"/>
    <property type="match status" value="1"/>
</dbReference>
<dbReference type="InterPro" id="IPR011050">
    <property type="entry name" value="Pectin_lyase_fold/virulence"/>
</dbReference>
<feature type="domain" description="Periplasmic copper-binding protein NosD beta helix" evidence="2">
    <location>
        <begin position="282"/>
        <end position="411"/>
    </location>
</feature>
<dbReference type="Proteomes" id="UP001370348">
    <property type="component" value="Chromosome"/>
</dbReference>
<gene>
    <name evidence="4" type="ORF">LZC94_37155</name>
</gene>
<reference evidence="4 5" key="1">
    <citation type="submission" date="2021-12" db="EMBL/GenBank/DDBJ databases">
        <title>Discovery of the Pendulisporaceae a myxobacterial family with distinct sporulation behavior and unique specialized metabolism.</title>
        <authorList>
            <person name="Garcia R."/>
            <person name="Popoff A."/>
            <person name="Bader C.D."/>
            <person name="Loehr J."/>
            <person name="Walesch S."/>
            <person name="Walt C."/>
            <person name="Boldt J."/>
            <person name="Bunk B."/>
            <person name="Haeckl F.J.F.P.J."/>
            <person name="Gunesch A.P."/>
            <person name="Birkelbach J."/>
            <person name="Nuebel U."/>
            <person name="Pietschmann T."/>
            <person name="Bach T."/>
            <person name="Mueller R."/>
        </authorList>
    </citation>
    <scope>NUCLEOTIDE SEQUENCE [LARGE SCALE GENOMIC DNA]</scope>
    <source>
        <strain evidence="4 5">MSr11954</strain>
    </source>
</reference>
<dbReference type="InterPro" id="IPR012332">
    <property type="entry name" value="Autotransporter_pectin_lyase_C"/>
</dbReference>
<name>A0ABZ2LRU4_9BACT</name>
<protein>
    <submittedName>
        <fullName evidence="4">Right-handed parallel beta-helix repeat-containing protein</fullName>
    </submittedName>
</protein>
<dbReference type="InterPro" id="IPR007742">
    <property type="entry name" value="NosD_dom"/>
</dbReference>
<feature type="chain" id="PRO_5047196476" evidence="1">
    <location>
        <begin position="19"/>
        <end position="490"/>
    </location>
</feature>
<keyword evidence="5" id="KW-1185">Reference proteome</keyword>
<evidence type="ECO:0000256" key="1">
    <source>
        <dbReference type="SAM" id="SignalP"/>
    </source>
</evidence>
<sequence length="490" mass="51249">MLVLASLGALTMAGAGCADDSNTHPWQPPKDVPSAVCEPAKSTDCNIVVSPRGYDAAIGAPDHPVRSLKRALELVRKGQTIVVKEGTYDSGADDFSEVTVPDGVTLRGIGNAVIGKASRTARLKFEGGGELRDLVLEGTSIFARTGTLRATNVKIAGSTGFQLEGNANAILRQVTIEDVTSTAVQLSMDAHLDMDGGAIRSKPWMSAVTERDCWKRGGGITLSNKATTTVSHISIHAPFALSAGDDSVAALTNAEVTQPSNLPKICSRGSAIVAAGKASLTVEDSTVSGAPMDGGWYEGVSASQSATLKLRRSKIRYASTCLRANEANVAIEDSVLETCERGASLSESEATIVGSTISTNEGSGILVYRGRSTSISGVTITVGQGSGIETAGDTSLKLRKSNITGSSSAVQVRDGRADLGTLNDPGLNRIVPLHIWSEREYSHVDAAGNTWRAGLQGADDRGAYPHVRLESDSTQRGDNFEIFGRGSIQF</sequence>
<dbReference type="Gene3D" id="2.160.20.20">
    <property type="match status" value="1"/>
</dbReference>
<evidence type="ECO:0000313" key="5">
    <source>
        <dbReference type="Proteomes" id="UP001370348"/>
    </source>
</evidence>
<accession>A0ABZ2LRU4</accession>
<keyword evidence="1" id="KW-0732">Signal</keyword>
<feature type="domain" description="DUF1565" evidence="3">
    <location>
        <begin position="53"/>
        <end position="109"/>
    </location>
</feature>
<dbReference type="SUPFAM" id="SSF51126">
    <property type="entry name" value="Pectin lyase-like"/>
    <property type="match status" value="1"/>
</dbReference>
<dbReference type="RefSeq" id="WP_394823070.1">
    <property type="nucleotide sequence ID" value="NZ_CP089984.1"/>
</dbReference>
<dbReference type="InterPro" id="IPR011459">
    <property type="entry name" value="DUF1565"/>
</dbReference>